<dbReference type="Gene3D" id="3.90.830.10">
    <property type="entry name" value="Syntaxin Binding Protein 1, Chain A, domain 2"/>
    <property type="match status" value="1"/>
</dbReference>
<dbReference type="PANTHER" id="PTHR11679">
    <property type="entry name" value="VESICLE PROTEIN SORTING-ASSOCIATED"/>
    <property type="match status" value="1"/>
</dbReference>
<evidence type="ECO:0000313" key="4">
    <source>
        <dbReference type="Proteomes" id="UP000007264"/>
    </source>
</evidence>
<dbReference type="Proteomes" id="UP000007264">
    <property type="component" value="Unassembled WGS sequence"/>
</dbReference>
<feature type="region of interest" description="Disordered" evidence="2">
    <location>
        <begin position="526"/>
        <end position="546"/>
    </location>
</feature>
<dbReference type="Pfam" id="PF00995">
    <property type="entry name" value="Sec1"/>
    <property type="match status" value="1"/>
</dbReference>
<evidence type="ECO:0000256" key="1">
    <source>
        <dbReference type="ARBA" id="ARBA00009884"/>
    </source>
</evidence>
<dbReference type="Gene3D" id="3.40.50.1910">
    <property type="match status" value="1"/>
</dbReference>
<dbReference type="GO" id="GO:0016192">
    <property type="term" value="P:vesicle-mediated transport"/>
    <property type="evidence" value="ECO:0007669"/>
    <property type="project" value="InterPro"/>
</dbReference>
<dbReference type="RefSeq" id="XP_005648456.1">
    <property type="nucleotide sequence ID" value="XM_005648399.1"/>
</dbReference>
<dbReference type="GeneID" id="17041910"/>
<dbReference type="InterPro" id="IPR043127">
    <property type="entry name" value="Sec-1-like_dom3a"/>
</dbReference>
<proteinExistence type="inferred from homology"/>
<gene>
    <name evidence="3" type="ORF">COCSUDRAFT_53155</name>
</gene>
<dbReference type="Gene3D" id="3.40.50.2060">
    <property type="match status" value="1"/>
</dbReference>
<name>I0YZU3_COCSC</name>
<dbReference type="InterPro" id="IPR043154">
    <property type="entry name" value="Sec-1-like_dom1"/>
</dbReference>
<dbReference type="InterPro" id="IPR027482">
    <property type="entry name" value="Sec1-like_dom2"/>
</dbReference>
<sequence>MGEDLKKLLKKRLLDEMLGSVKDTEWSVLIMDMVTTRVMSSICRISEILDYGVSLVENVAVKREALPNLSGVYFITPSNESVQRLIEDFQSQPLYKSAHVFFSSPAPATVLAAIRSCPGLTARLKSLKEVNLEFLVVDRRTFVTDERNALRALFGENGSNSASYKVAVATLCSRLTGVFASLKEMPSIRFRASKPIGDDAGSGLETQALVSQRVALELNDRLQGFQRDGILPASQTCELIILDRGCDAVAPIIHEWTYEAMAYDLLGLTSSTFRYESETAGGKVESKEHILDERDELWVELRHQHFAEATSRIAAMMDDFKAKNRAASYRGKDNADAMDMRAMRNLVQGLPQYREQLARLSVHVEIASRINREIDDRALIVLGKLEQDLVFGDATSKEVIQFLQDHAAIPANDKERLLMCYAATHPEKMDAAKQAQWQKLARLRPEDMNTIINLEFLGVPVRKRGGRSVGLSFGRKRKRAVRKDRDPGEDDQQYALSRFVPLLQEVLEDMAANSLSPDDYPFVSAPAPDARSAAPTTPYHKAGSVRSNRSAVGWAKKAASAPSNAGASSSYENGTPSARGRKIFVYVIGGITHSETRAAHKLSTKLNRDIVIGGSTLNTPEEFLAQLAELGSAAEHTAFEIESNGRF</sequence>
<dbReference type="Gene3D" id="1.25.40.60">
    <property type="match status" value="1"/>
</dbReference>
<comment type="caution">
    <text evidence="3">The sequence shown here is derived from an EMBL/GenBank/DDBJ whole genome shotgun (WGS) entry which is preliminary data.</text>
</comment>
<dbReference type="EMBL" id="AGSI01000006">
    <property type="protein sequence ID" value="EIE23912.1"/>
    <property type="molecule type" value="Genomic_DNA"/>
</dbReference>
<reference evidence="3 4" key="1">
    <citation type="journal article" date="2012" name="Genome Biol.">
        <title>The genome of the polar eukaryotic microalga coccomyxa subellipsoidea reveals traits of cold adaptation.</title>
        <authorList>
            <person name="Blanc G."/>
            <person name="Agarkova I."/>
            <person name="Grimwood J."/>
            <person name="Kuo A."/>
            <person name="Brueggeman A."/>
            <person name="Dunigan D."/>
            <person name="Gurnon J."/>
            <person name="Ladunga I."/>
            <person name="Lindquist E."/>
            <person name="Lucas S."/>
            <person name="Pangilinan J."/>
            <person name="Proschold T."/>
            <person name="Salamov A."/>
            <person name="Schmutz J."/>
            <person name="Weeks D."/>
            <person name="Yamada T."/>
            <person name="Claverie J.M."/>
            <person name="Grigoriev I."/>
            <person name="Van Etten J."/>
            <person name="Lomsadze A."/>
            <person name="Borodovsky M."/>
        </authorList>
    </citation>
    <scope>NUCLEOTIDE SEQUENCE [LARGE SCALE GENOMIC DNA]</scope>
    <source>
        <strain evidence="3 4">C-169</strain>
    </source>
</reference>
<dbReference type="AlphaFoldDB" id="I0YZU3"/>
<keyword evidence="4" id="KW-1185">Reference proteome</keyword>
<dbReference type="InterPro" id="IPR036045">
    <property type="entry name" value="Sec1-like_sf"/>
</dbReference>
<dbReference type="KEGG" id="csl:COCSUDRAFT_53155"/>
<protein>
    <submittedName>
        <fullName evidence="3">SM/Sec1-family protein</fullName>
    </submittedName>
</protein>
<dbReference type="InterPro" id="IPR001619">
    <property type="entry name" value="Sec1-like"/>
</dbReference>
<dbReference type="eggNOG" id="KOG1300">
    <property type="taxonomic scope" value="Eukaryota"/>
</dbReference>
<dbReference type="PIRSF" id="PIRSF005715">
    <property type="entry name" value="VPS45_Sec1"/>
    <property type="match status" value="1"/>
</dbReference>
<accession>I0YZU3</accession>
<dbReference type="OrthoDB" id="2228at2759"/>
<organism evidence="3 4">
    <name type="scientific">Coccomyxa subellipsoidea (strain C-169)</name>
    <name type="common">Green microalga</name>
    <dbReference type="NCBI Taxonomy" id="574566"/>
    <lineage>
        <taxon>Eukaryota</taxon>
        <taxon>Viridiplantae</taxon>
        <taxon>Chlorophyta</taxon>
        <taxon>core chlorophytes</taxon>
        <taxon>Trebouxiophyceae</taxon>
        <taxon>Trebouxiophyceae incertae sedis</taxon>
        <taxon>Coccomyxaceae</taxon>
        <taxon>Coccomyxa</taxon>
        <taxon>Coccomyxa subellipsoidea</taxon>
    </lineage>
</organism>
<evidence type="ECO:0000313" key="3">
    <source>
        <dbReference type="EMBL" id="EIE23912.1"/>
    </source>
</evidence>
<dbReference type="SUPFAM" id="SSF56815">
    <property type="entry name" value="Sec1/munc18-like (SM) proteins"/>
    <property type="match status" value="1"/>
</dbReference>
<comment type="similarity">
    <text evidence="1">Belongs to the STXBP/unc-18/SEC1 family.</text>
</comment>
<evidence type="ECO:0000256" key="2">
    <source>
        <dbReference type="SAM" id="MobiDB-lite"/>
    </source>
</evidence>
<feature type="region of interest" description="Disordered" evidence="2">
    <location>
        <begin position="474"/>
        <end position="493"/>
    </location>
</feature>
<feature type="compositionally biased region" description="Low complexity" evidence="2">
    <location>
        <begin position="526"/>
        <end position="538"/>
    </location>
</feature>
<dbReference type="STRING" id="574566.I0YZU3"/>